<reference evidence="2" key="1">
    <citation type="submission" date="2012-06" db="EMBL/GenBank/DDBJ databases">
        <title>Complete sequence of chromosome of Desulfomonile tiedjei DSM 6799.</title>
        <authorList>
            <person name="Lucas S."/>
            <person name="Copeland A."/>
            <person name="Lapidus A."/>
            <person name="Glavina del Rio T."/>
            <person name="Dalin E."/>
            <person name="Tice H."/>
            <person name="Bruce D."/>
            <person name="Goodwin L."/>
            <person name="Pitluck S."/>
            <person name="Peters L."/>
            <person name="Ovchinnikova G."/>
            <person name="Zeytun A."/>
            <person name="Lu M."/>
            <person name="Kyrpides N."/>
            <person name="Mavromatis K."/>
            <person name="Ivanova N."/>
            <person name="Brettin T."/>
            <person name="Detter J.C."/>
            <person name="Han C."/>
            <person name="Larimer F."/>
            <person name="Land M."/>
            <person name="Hauser L."/>
            <person name="Markowitz V."/>
            <person name="Cheng J.-F."/>
            <person name="Hugenholtz P."/>
            <person name="Woyke T."/>
            <person name="Wu D."/>
            <person name="Spring S."/>
            <person name="Schroeder M."/>
            <person name="Brambilla E."/>
            <person name="Klenk H.-P."/>
            <person name="Eisen J.A."/>
        </authorList>
    </citation>
    <scope>NUCLEOTIDE SEQUENCE [LARGE SCALE GENOMIC DNA]</scope>
    <source>
        <strain evidence="2">ATCC 49306 / DSM 6799 / DCB-1</strain>
    </source>
</reference>
<dbReference type="Proteomes" id="UP000006055">
    <property type="component" value="Chromosome"/>
</dbReference>
<evidence type="ECO:0000313" key="1">
    <source>
        <dbReference type="EMBL" id="AFM25667.1"/>
    </source>
</evidence>
<keyword evidence="2" id="KW-1185">Reference proteome</keyword>
<dbReference type="KEGG" id="dti:Desti_3001"/>
<proteinExistence type="predicted"/>
<protein>
    <submittedName>
        <fullName evidence="1">Uncharacterized protein</fullName>
    </submittedName>
</protein>
<dbReference type="AlphaFoldDB" id="I4C7X6"/>
<gene>
    <name evidence="1" type="ordered locus">Desti_3001</name>
</gene>
<dbReference type="HOGENOM" id="CLU_2972069_0_0_7"/>
<dbReference type="EMBL" id="CP003360">
    <property type="protein sequence ID" value="AFM25667.1"/>
    <property type="molecule type" value="Genomic_DNA"/>
</dbReference>
<organism evidence="1 2">
    <name type="scientific">Desulfomonile tiedjei (strain ATCC 49306 / DSM 6799 / DCB-1)</name>
    <dbReference type="NCBI Taxonomy" id="706587"/>
    <lineage>
        <taxon>Bacteria</taxon>
        <taxon>Pseudomonadati</taxon>
        <taxon>Thermodesulfobacteriota</taxon>
        <taxon>Desulfomonilia</taxon>
        <taxon>Desulfomonilales</taxon>
        <taxon>Desulfomonilaceae</taxon>
        <taxon>Desulfomonile</taxon>
    </lineage>
</organism>
<name>I4C7X6_DESTA</name>
<evidence type="ECO:0000313" key="2">
    <source>
        <dbReference type="Proteomes" id="UP000006055"/>
    </source>
</evidence>
<sequence>MQIGILTNPSPNTTSRTFDIRRNSNFFREFRVPTDDKSCLEWFTGGENSNIRRLPIIL</sequence>
<accession>I4C7X6</accession>